<dbReference type="AlphaFoldDB" id="A0A382URF6"/>
<organism evidence="1">
    <name type="scientific">marine metagenome</name>
    <dbReference type="NCBI Taxonomy" id="408172"/>
    <lineage>
        <taxon>unclassified sequences</taxon>
        <taxon>metagenomes</taxon>
        <taxon>ecological metagenomes</taxon>
    </lineage>
</organism>
<protein>
    <submittedName>
        <fullName evidence="1">Uncharacterized protein</fullName>
    </submittedName>
</protein>
<reference evidence="1" key="1">
    <citation type="submission" date="2018-05" db="EMBL/GenBank/DDBJ databases">
        <authorList>
            <person name="Lanie J.A."/>
            <person name="Ng W.-L."/>
            <person name="Kazmierczak K.M."/>
            <person name="Andrzejewski T.M."/>
            <person name="Davidsen T.M."/>
            <person name="Wayne K.J."/>
            <person name="Tettelin H."/>
            <person name="Glass J.I."/>
            <person name="Rusch D."/>
            <person name="Podicherti R."/>
            <person name="Tsui H.-C.T."/>
            <person name="Winkler M.E."/>
        </authorList>
    </citation>
    <scope>NUCLEOTIDE SEQUENCE</scope>
</reference>
<proteinExistence type="predicted"/>
<gene>
    <name evidence="1" type="ORF">METZ01_LOCUS389132</name>
</gene>
<name>A0A382URF6_9ZZZZ</name>
<accession>A0A382URF6</accession>
<sequence length="33" mass="3954">MREKYKRNGVFKQQVLFVIIEIHKELSGISFSQ</sequence>
<dbReference type="EMBL" id="UINC01145879">
    <property type="protein sequence ID" value="SVD36278.1"/>
    <property type="molecule type" value="Genomic_DNA"/>
</dbReference>
<evidence type="ECO:0000313" key="1">
    <source>
        <dbReference type="EMBL" id="SVD36278.1"/>
    </source>
</evidence>